<feature type="coiled-coil region" evidence="6">
    <location>
        <begin position="32"/>
        <end position="59"/>
    </location>
</feature>
<keyword evidence="2" id="KW-0808">Transferase</keyword>
<dbReference type="SUPFAM" id="SSF111331">
    <property type="entry name" value="NAD kinase/diacylglycerol kinase-like"/>
    <property type="match status" value="1"/>
</dbReference>
<organism evidence="8 9">
    <name type="scientific">Astrephomene gubernaculifera</name>
    <dbReference type="NCBI Taxonomy" id="47775"/>
    <lineage>
        <taxon>Eukaryota</taxon>
        <taxon>Viridiplantae</taxon>
        <taxon>Chlorophyta</taxon>
        <taxon>core chlorophytes</taxon>
        <taxon>Chlorophyceae</taxon>
        <taxon>CS clade</taxon>
        <taxon>Chlamydomonadales</taxon>
        <taxon>Astrephomenaceae</taxon>
        <taxon>Astrephomene</taxon>
    </lineage>
</organism>
<feature type="compositionally biased region" description="Low complexity" evidence="7">
    <location>
        <begin position="817"/>
        <end position="831"/>
    </location>
</feature>
<dbReference type="InterPro" id="IPR017438">
    <property type="entry name" value="ATP-NAD_kinase_N"/>
</dbReference>
<feature type="compositionally biased region" description="Polar residues" evidence="7">
    <location>
        <begin position="858"/>
        <end position="867"/>
    </location>
</feature>
<keyword evidence="9" id="KW-1185">Reference proteome</keyword>
<dbReference type="Proteomes" id="UP001054857">
    <property type="component" value="Unassembled WGS sequence"/>
</dbReference>
<feature type="region of interest" description="Disordered" evidence="7">
    <location>
        <begin position="194"/>
        <end position="216"/>
    </location>
</feature>
<reference evidence="8 9" key="1">
    <citation type="journal article" date="2021" name="Sci. Rep.">
        <title>Genome sequencing of the multicellular alga Astrephomene provides insights into convergent evolution of germ-soma differentiation.</title>
        <authorList>
            <person name="Yamashita S."/>
            <person name="Yamamoto K."/>
            <person name="Matsuzaki R."/>
            <person name="Suzuki S."/>
            <person name="Yamaguchi H."/>
            <person name="Hirooka S."/>
            <person name="Minakuchi Y."/>
            <person name="Miyagishima S."/>
            <person name="Kawachi M."/>
            <person name="Toyoda A."/>
            <person name="Nozaki H."/>
        </authorList>
    </citation>
    <scope>NUCLEOTIDE SEQUENCE [LARGE SCALE GENOMIC DNA]</scope>
    <source>
        <strain evidence="8 9">NIES-4017</strain>
    </source>
</reference>
<evidence type="ECO:0000256" key="6">
    <source>
        <dbReference type="SAM" id="Coils"/>
    </source>
</evidence>
<feature type="compositionally biased region" description="Low complexity" evidence="7">
    <location>
        <begin position="791"/>
        <end position="804"/>
    </location>
</feature>
<evidence type="ECO:0000313" key="9">
    <source>
        <dbReference type="Proteomes" id="UP001054857"/>
    </source>
</evidence>
<evidence type="ECO:0008006" key="10">
    <source>
        <dbReference type="Google" id="ProtNLM"/>
    </source>
</evidence>
<keyword evidence="4" id="KW-0521">NADP</keyword>
<gene>
    <name evidence="8" type="ORF">Agub_g584</name>
</gene>
<evidence type="ECO:0000256" key="7">
    <source>
        <dbReference type="SAM" id="MobiDB-lite"/>
    </source>
</evidence>
<evidence type="ECO:0000313" key="8">
    <source>
        <dbReference type="EMBL" id="GFR40046.1"/>
    </source>
</evidence>
<dbReference type="GO" id="GO:0019674">
    <property type="term" value="P:NAD+ metabolic process"/>
    <property type="evidence" value="ECO:0007669"/>
    <property type="project" value="InterPro"/>
</dbReference>
<feature type="compositionally biased region" description="Polar residues" evidence="7">
    <location>
        <begin position="402"/>
        <end position="411"/>
    </location>
</feature>
<evidence type="ECO:0000256" key="5">
    <source>
        <dbReference type="ARBA" id="ARBA00023027"/>
    </source>
</evidence>
<feature type="compositionally biased region" description="Low complexity" evidence="7">
    <location>
        <begin position="205"/>
        <end position="216"/>
    </location>
</feature>
<dbReference type="PANTHER" id="PTHR20275:SF0">
    <property type="entry name" value="NAD KINASE"/>
    <property type="match status" value="1"/>
</dbReference>
<protein>
    <recommendedName>
        <fullName evidence="10">NAD(+) kinase</fullName>
    </recommendedName>
</protein>
<dbReference type="InterPro" id="IPR016064">
    <property type="entry name" value="NAD/diacylglycerol_kinase_sf"/>
</dbReference>
<dbReference type="Pfam" id="PF01513">
    <property type="entry name" value="NAD_kinase"/>
    <property type="match status" value="1"/>
</dbReference>
<feature type="region of interest" description="Disordered" evidence="7">
    <location>
        <begin position="249"/>
        <end position="319"/>
    </location>
</feature>
<dbReference type="GO" id="GO:0006741">
    <property type="term" value="P:NADP+ biosynthetic process"/>
    <property type="evidence" value="ECO:0007669"/>
    <property type="project" value="InterPro"/>
</dbReference>
<proteinExistence type="inferred from homology"/>
<dbReference type="Pfam" id="PF20143">
    <property type="entry name" value="NAD_kinase_C"/>
    <property type="match status" value="1"/>
</dbReference>
<feature type="region of interest" description="Disordered" evidence="7">
    <location>
        <begin position="439"/>
        <end position="582"/>
    </location>
</feature>
<evidence type="ECO:0000256" key="1">
    <source>
        <dbReference type="ARBA" id="ARBA00010995"/>
    </source>
</evidence>
<sequence length="1290" mass="133265">MDLEVKAKETLQELLNVVSACRQQSVKSEQEASRLRVQCEAWRTKVLELEQRNARLRRMLATRSSNSAREPSLCLSVRQSKEPSATVCQFGSLLALAVALSGPGAGNNANASGATGTSLAQNNTSDSCAAATAAAAAGAVAIVAMWPGNRGASLGSATSTGQRAPELSAAWSFGGRGSGGGGDESAVAHDDGIRARSSSSLSNMATGGASSSSRAHGRAGFKLVVRGGNGDAASLRQLSTYGAMFPSTASGGSGGPPQVHESYSMGDLTLGGRSSDGLGRLPGRGSALAKTPLGFRTHSASSAGLAEQSSRASSPAELNLEAEAPAAAASFQAEVTGAGRAASPVPYLKQEAPGAQHTQLGEPKQWDKQQELAGLLQPGPQEQQHGGLEQEAHPEQLLREQAQVSSSSAGTEQRDEQGQVPNQAIHPMQQFVRAGEDDGILTSVSEPGPGLAVPNAEPPDSSYREAQPFRRRSDPLDIPSAGSQQSQSDFSQPLPDTDRDIQLQQAQQQQHHHRHDHHHHHHHPVRRRHTHAHHHHHHHTHGHPEALEPAGPAQDSSGPHSAPNRGPLSASHTGASLPPAGPVGRTQSVCVARLHPSAPAATAPVGLAVARRDSLPAHLLHKGNLAPLGSGGAGAAGSSGGTVSLPQYSDDMSWHAGSLQKQLSKLQDDLNSIQQSSALIRSNRATCNLAPCSPRPQSLTSSPAMGSVIRRETVGAYPYAQPASPFGGSAAAAAAAAAGAAPGAERGVMSGRLARSGGSDSGNVTEGGRSAGGAVPRPIPRTMSGPALDTAAAAAESVAAAVPASEEEERLKAPAITASASPTDVAAAPSATPSPPEAVPTPPTDVVVTPPDTTGPTRSSSPSCQTCQAVSPEPAFVALYWVTPPAAALVVAKPSPSVRPALLRVLQWLRDRGVATYVEPSMLRGELGLECRMRGKGTQAAASDAGDVTAAPAEDGCGGALGTVVESDSSELSEDSEAPMPGCFTDVPQLLSWPHEEDEGDCLVPPEVAAAVDFVVVLGGDGTVLWTCHIFGNQSVPPVVPFNLGSLGFLTPFDQGSVESVLDHVMEGGFPIMLRHRLHCHIVRSGSSCPAVCGGAPAPACDLRHHHAESTASLTEDAAGGPAAEPSCSREWVVLNEVVIDRGISSFLTNLECYCDGSFVTHVQGDGLIVATPTGSTAYNLAAGGSMVHPQVPGILFTPICPHSLSFRPLIFPDHVSLCVQVPANSRAQMWCSFDGKDRQALNAGDAVVIRMSAWPVPTVCSKDASRDWFSGVREGLHWNMRRIQAGAGQ</sequence>
<dbReference type="Gene3D" id="2.60.200.30">
    <property type="entry name" value="Probable inorganic polyphosphate/atp-NAD kinase, domain 2"/>
    <property type="match status" value="1"/>
</dbReference>
<feature type="compositionally biased region" description="Basic residues" evidence="7">
    <location>
        <begin position="510"/>
        <end position="541"/>
    </location>
</feature>
<name>A0AAD3DDX1_9CHLO</name>
<feature type="compositionally biased region" description="Pro residues" evidence="7">
    <location>
        <begin position="832"/>
        <end position="843"/>
    </location>
</feature>
<feature type="region of interest" description="Disordered" evidence="7">
    <location>
        <begin position="750"/>
        <end position="867"/>
    </location>
</feature>
<dbReference type="InterPro" id="IPR002504">
    <property type="entry name" value="NADK"/>
</dbReference>
<evidence type="ECO:0000256" key="3">
    <source>
        <dbReference type="ARBA" id="ARBA00022777"/>
    </source>
</evidence>
<keyword evidence="6" id="KW-0175">Coiled coil</keyword>
<feature type="compositionally biased region" description="Low complexity" evidence="7">
    <location>
        <begin position="844"/>
        <end position="857"/>
    </location>
</feature>
<comment type="similarity">
    <text evidence="1">Belongs to the NAD kinase family.</text>
</comment>
<evidence type="ECO:0000256" key="4">
    <source>
        <dbReference type="ARBA" id="ARBA00022857"/>
    </source>
</evidence>
<accession>A0AAD3DDX1</accession>
<feature type="compositionally biased region" description="Polar residues" evidence="7">
    <location>
        <begin position="481"/>
        <end position="491"/>
    </location>
</feature>
<dbReference type="InterPro" id="IPR017437">
    <property type="entry name" value="ATP-NAD_kinase_PpnK-typ_C"/>
</dbReference>
<keyword evidence="3" id="KW-0418">Kinase</keyword>
<feature type="compositionally biased region" description="Low complexity" evidence="7">
    <location>
        <begin position="266"/>
        <end position="286"/>
    </location>
</feature>
<comment type="caution">
    <text evidence="8">The sequence shown here is derived from an EMBL/GenBank/DDBJ whole genome shotgun (WGS) entry which is preliminary data.</text>
</comment>
<dbReference type="Gene3D" id="3.40.50.10330">
    <property type="entry name" value="Probable inorganic polyphosphate/atp-NAD kinase, domain 1"/>
    <property type="match status" value="1"/>
</dbReference>
<dbReference type="EMBL" id="BMAR01000001">
    <property type="protein sequence ID" value="GFR40046.1"/>
    <property type="molecule type" value="Genomic_DNA"/>
</dbReference>
<feature type="compositionally biased region" description="Polar residues" evidence="7">
    <location>
        <begin position="298"/>
        <end position="311"/>
    </location>
</feature>
<dbReference type="HAMAP" id="MF_00361">
    <property type="entry name" value="NAD_kinase"/>
    <property type="match status" value="1"/>
</dbReference>
<feature type="region of interest" description="Disordered" evidence="7">
    <location>
        <begin position="399"/>
        <end position="421"/>
    </location>
</feature>
<keyword evidence="5" id="KW-0520">NAD</keyword>
<dbReference type="PANTHER" id="PTHR20275">
    <property type="entry name" value="NAD KINASE"/>
    <property type="match status" value="1"/>
</dbReference>
<dbReference type="GO" id="GO:0003951">
    <property type="term" value="F:NAD+ kinase activity"/>
    <property type="evidence" value="ECO:0007669"/>
    <property type="project" value="InterPro"/>
</dbReference>
<dbReference type="FunFam" id="2.60.200.30:FF:000006">
    <property type="entry name" value="probable NAD kinase 1"/>
    <property type="match status" value="1"/>
</dbReference>
<evidence type="ECO:0000256" key="2">
    <source>
        <dbReference type="ARBA" id="ARBA00022679"/>
    </source>
</evidence>